<dbReference type="PANTHER" id="PTHR30636:SF3">
    <property type="entry name" value="UPF0701 PROTEIN YICC"/>
    <property type="match status" value="1"/>
</dbReference>
<proteinExistence type="predicted"/>
<gene>
    <name evidence="2" type="ORF">F9U64_03455</name>
</gene>
<evidence type="ECO:0000313" key="2">
    <source>
        <dbReference type="EMBL" id="KAB8138862.1"/>
    </source>
</evidence>
<accession>A0A7C8GWI2</accession>
<dbReference type="PANTHER" id="PTHR30636">
    <property type="entry name" value="UPF0701 PROTEIN YICC"/>
    <property type="match status" value="1"/>
</dbReference>
<dbReference type="RefSeq" id="WP_153401961.1">
    <property type="nucleotide sequence ID" value="NZ_ML762425.1"/>
</dbReference>
<dbReference type="AlphaFoldDB" id="A0A7C8GWI2"/>
<reference evidence="2 3" key="1">
    <citation type="submission" date="2019-10" db="EMBL/GenBank/DDBJ databases">
        <title>Gracilibacillus sp. nov. isolated from rice seeds.</title>
        <authorList>
            <person name="He S."/>
        </authorList>
    </citation>
    <scope>NUCLEOTIDE SEQUENCE [LARGE SCALE GENOMIC DNA]</scope>
    <source>
        <strain evidence="2 3">TD8</strain>
    </source>
</reference>
<dbReference type="Proteomes" id="UP000480246">
    <property type="component" value="Unassembled WGS sequence"/>
</dbReference>
<evidence type="ECO:0000313" key="3">
    <source>
        <dbReference type="Proteomes" id="UP000480246"/>
    </source>
</evidence>
<dbReference type="OrthoDB" id="9771229at2"/>
<dbReference type="Pfam" id="PF08340">
    <property type="entry name" value="YicC-like_C"/>
    <property type="match status" value="1"/>
</dbReference>
<dbReference type="EMBL" id="WEID01000015">
    <property type="protein sequence ID" value="KAB8138862.1"/>
    <property type="molecule type" value="Genomic_DNA"/>
</dbReference>
<dbReference type="InterPro" id="IPR013551">
    <property type="entry name" value="YicC-like_C"/>
</dbReference>
<feature type="domain" description="Endoribonuclease YicC-like C-terminal" evidence="1">
    <location>
        <begin position="2"/>
        <end position="106"/>
    </location>
</feature>
<keyword evidence="3" id="KW-1185">Reference proteome</keyword>
<sequence length="106" mass="12160">MTARIRDYLEDNPIFDQTKLQQDIAILAEKGDITEELTRLHSHISQFRSIMMESGAIGRKLDFVVQEMHRESNTIGSKSNDAAINTQVIPLKSYVEKLKEQVQNIE</sequence>
<name>A0A7C8GWI2_9BACI</name>
<protein>
    <submittedName>
        <fullName evidence="2">DUF1732 domain-containing protein</fullName>
    </submittedName>
</protein>
<organism evidence="2 3">
    <name type="scientific">Gracilibacillus oryzae</name>
    <dbReference type="NCBI Taxonomy" id="1672701"/>
    <lineage>
        <taxon>Bacteria</taxon>
        <taxon>Bacillati</taxon>
        <taxon>Bacillota</taxon>
        <taxon>Bacilli</taxon>
        <taxon>Bacillales</taxon>
        <taxon>Bacillaceae</taxon>
        <taxon>Gracilibacillus</taxon>
    </lineage>
</organism>
<dbReference type="GO" id="GO:0004521">
    <property type="term" value="F:RNA endonuclease activity"/>
    <property type="evidence" value="ECO:0007669"/>
    <property type="project" value="InterPro"/>
</dbReference>
<evidence type="ECO:0000259" key="1">
    <source>
        <dbReference type="Pfam" id="PF08340"/>
    </source>
</evidence>
<dbReference type="InterPro" id="IPR005229">
    <property type="entry name" value="YicC/YloC-like"/>
</dbReference>
<comment type="caution">
    <text evidence="2">The sequence shown here is derived from an EMBL/GenBank/DDBJ whole genome shotgun (WGS) entry which is preliminary data.</text>
</comment>